<dbReference type="AlphaFoldDB" id="A0A1M7JTV4"/>
<reference evidence="2 3" key="1">
    <citation type="submission" date="2016-11" db="EMBL/GenBank/DDBJ databases">
        <authorList>
            <person name="Jaros S."/>
            <person name="Januszkiewicz K."/>
            <person name="Wedrychowicz H."/>
        </authorList>
    </citation>
    <scope>NUCLEOTIDE SEQUENCE [LARGE SCALE GENOMIC DNA]</scope>
    <source>
        <strain evidence="2 3">DSM 29589</strain>
    </source>
</reference>
<gene>
    <name evidence="2" type="ORF">SAMN05444398_12223</name>
</gene>
<dbReference type="STRING" id="337701.SAMN05444398_12223"/>
<name>A0A1M7JTV4_9RHOB</name>
<feature type="signal peptide" evidence="1">
    <location>
        <begin position="1"/>
        <end position="20"/>
    </location>
</feature>
<accession>A0A1M7JTV4</accession>
<evidence type="ECO:0000313" key="2">
    <source>
        <dbReference type="EMBL" id="SHM56418.1"/>
    </source>
</evidence>
<keyword evidence="3" id="KW-1185">Reference proteome</keyword>
<sequence>MVVLMATFVMGSFGMGAAGAATTAEPAHMMDHEAQSGSDCPAMDETGAPMQKGHAACTMTVCCFSEAPDFGAIQRDAQLLPASYAVSVEARLTQAEPERAKKPPKHA</sequence>
<organism evidence="2 3">
    <name type="scientific">Roseovarius pacificus</name>
    <dbReference type="NCBI Taxonomy" id="337701"/>
    <lineage>
        <taxon>Bacteria</taxon>
        <taxon>Pseudomonadati</taxon>
        <taxon>Pseudomonadota</taxon>
        <taxon>Alphaproteobacteria</taxon>
        <taxon>Rhodobacterales</taxon>
        <taxon>Roseobacteraceae</taxon>
        <taxon>Roseovarius</taxon>
    </lineage>
</organism>
<dbReference type="EMBL" id="FRBR01000022">
    <property type="protein sequence ID" value="SHM56418.1"/>
    <property type="molecule type" value="Genomic_DNA"/>
</dbReference>
<dbReference type="Proteomes" id="UP000183974">
    <property type="component" value="Unassembled WGS sequence"/>
</dbReference>
<feature type="chain" id="PRO_5013337162" evidence="1">
    <location>
        <begin position="21"/>
        <end position="107"/>
    </location>
</feature>
<evidence type="ECO:0000313" key="3">
    <source>
        <dbReference type="Proteomes" id="UP000183974"/>
    </source>
</evidence>
<keyword evidence="1" id="KW-0732">Signal</keyword>
<protein>
    <submittedName>
        <fullName evidence="2">Uncharacterized protein</fullName>
    </submittedName>
</protein>
<evidence type="ECO:0000256" key="1">
    <source>
        <dbReference type="SAM" id="SignalP"/>
    </source>
</evidence>
<proteinExistence type="predicted"/>